<feature type="compositionally biased region" description="Polar residues" evidence="1">
    <location>
        <begin position="118"/>
        <end position="129"/>
    </location>
</feature>
<evidence type="ECO:0000313" key="2">
    <source>
        <dbReference type="EMBL" id="GIY40303.1"/>
    </source>
</evidence>
<proteinExistence type="predicted"/>
<dbReference type="AlphaFoldDB" id="A0AAV4T0V7"/>
<name>A0AAV4T0V7_9ARAC</name>
<evidence type="ECO:0000256" key="1">
    <source>
        <dbReference type="SAM" id="MobiDB-lite"/>
    </source>
</evidence>
<evidence type="ECO:0000313" key="3">
    <source>
        <dbReference type="Proteomes" id="UP001054837"/>
    </source>
</evidence>
<accession>A0AAV4T0V7</accession>
<sequence length="129" mass="14462">MVKTYTFARQDKIKDIPIWGFIASSPDRDTGYFTSWLEASGSLNSHQEAPITALYLKINIYLPFEHTVSLARLTCGYLLILSPKFSPPNLLIAKLMLLTIHQSRNSSDFSNRPRAPSGCSTLHNANIHP</sequence>
<organism evidence="2 3">
    <name type="scientific">Caerostris darwini</name>
    <dbReference type="NCBI Taxonomy" id="1538125"/>
    <lineage>
        <taxon>Eukaryota</taxon>
        <taxon>Metazoa</taxon>
        <taxon>Ecdysozoa</taxon>
        <taxon>Arthropoda</taxon>
        <taxon>Chelicerata</taxon>
        <taxon>Arachnida</taxon>
        <taxon>Araneae</taxon>
        <taxon>Araneomorphae</taxon>
        <taxon>Entelegynae</taxon>
        <taxon>Araneoidea</taxon>
        <taxon>Araneidae</taxon>
        <taxon>Caerostris</taxon>
    </lineage>
</organism>
<comment type="caution">
    <text evidence="2">The sequence shown here is derived from an EMBL/GenBank/DDBJ whole genome shotgun (WGS) entry which is preliminary data.</text>
</comment>
<protein>
    <submittedName>
        <fullName evidence="2">Uncharacterized protein</fullName>
    </submittedName>
</protein>
<reference evidence="2 3" key="1">
    <citation type="submission" date="2021-06" db="EMBL/GenBank/DDBJ databases">
        <title>Caerostris darwini draft genome.</title>
        <authorList>
            <person name="Kono N."/>
            <person name="Arakawa K."/>
        </authorList>
    </citation>
    <scope>NUCLEOTIDE SEQUENCE [LARGE SCALE GENOMIC DNA]</scope>
</reference>
<dbReference type="Proteomes" id="UP001054837">
    <property type="component" value="Unassembled WGS sequence"/>
</dbReference>
<feature type="region of interest" description="Disordered" evidence="1">
    <location>
        <begin position="105"/>
        <end position="129"/>
    </location>
</feature>
<dbReference type="EMBL" id="BPLQ01008915">
    <property type="protein sequence ID" value="GIY40303.1"/>
    <property type="molecule type" value="Genomic_DNA"/>
</dbReference>
<gene>
    <name evidence="2" type="ORF">CDAR_114351</name>
</gene>
<keyword evidence="3" id="KW-1185">Reference proteome</keyword>